<keyword evidence="16" id="KW-1185">Reference proteome</keyword>
<evidence type="ECO:0000256" key="5">
    <source>
        <dbReference type="ARBA" id="ARBA00022741"/>
    </source>
</evidence>
<organism evidence="15 16">
    <name type="scientific">Dissophora globulifera</name>
    <dbReference type="NCBI Taxonomy" id="979702"/>
    <lineage>
        <taxon>Eukaryota</taxon>
        <taxon>Fungi</taxon>
        <taxon>Fungi incertae sedis</taxon>
        <taxon>Mucoromycota</taxon>
        <taxon>Mortierellomycotina</taxon>
        <taxon>Mortierellomycetes</taxon>
        <taxon>Mortierellales</taxon>
        <taxon>Mortierellaceae</taxon>
        <taxon>Dissophora</taxon>
    </lineage>
</organism>
<keyword evidence="14" id="KW-0479">Metal-binding</keyword>
<keyword evidence="7" id="KW-0653">Protein transport</keyword>
<comment type="caution">
    <text evidence="15">The sequence shown here is derived from an EMBL/GenBank/DDBJ whole genome shotgun (WGS) entry which is preliminary data.</text>
</comment>
<evidence type="ECO:0000313" key="15">
    <source>
        <dbReference type="EMBL" id="KAG0313962.1"/>
    </source>
</evidence>
<evidence type="ECO:0000256" key="7">
    <source>
        <dbReference type="ARBA" id="ARBA00022927"/>
    </source>
</evidence>
<dbReference type="GO" id="GO:0003924">
    <property type="term" value="F:GTPase activity"/>
    <property type="evidence" value="ECO:0007669"/>
    <property type="project" value="InterPro"/>
</dbReference>
<dbReference type="Gene3D" id="3.40.50.300">
    <property type="entry name" value="P-loop containing nucleotide triphosphate hydrolases"/>
    <property type="match status" value="1"/>
</dbReference>
<evidence type="ECO:0000256" key="1">
    <source>
        <dbReference type="ARBA" id="ARBA00004555"/>
    </source>
</evidence>
<evidence type="ECO:0000256" key="12">
    <source>
        <dbReference type="ARBA" id="ARBA00070396"/>
    </source>
</evidence>
<dbReference type="GO" id="GO:0015031">
    <property type="term" value="P:protein transport"/>
    <property type="evidence" value="ECO:0007669"/>
    <property type="project" value="UniProtKB-KW"/>
</dbReference>
<evidence type="ECO:0000256" key="3">
    <source>
        <dbReference type="ARBA" id="ARBA00022448"/>
    </source>
</evidence>
<keyword evidence="4" id="KW-0519">Myristate</keyword>
<comment type="subcellular location">
    <subcellularLocation>
        <location evidence="1">Golgi apparatus</location>
    </subcellularLocation>
</comment>
<dbReference type="EMBL" id="JAAAIP010000655">
    <property type="protein sequence ID" value="KAG0313962.1"/>
    <property type="molecule type" value="Genomic_DNA"/>
</dbReference>
<evidence type="ECO:0000256" key="9">
    <source>
        <dbReference type="ARBA" id="ARBA00023134"/>
    </source>
</evidence>
<dbReference type="InterPro" id="IPR006689">
    <property type="entry name" value="Small_GTPase_ARF/SAR"/>
</dbReference>
<dbReference type="InterPro" id="IPR024156">
    <property type="entry name" value="Small_GTPase_ARF"/>
</dbReference>
<keyword evidence="10" id="KW-0449">Lipoprotein</keyword>
<name>A0A9P6UPI5_9FUNG</name>
<comment type="function">
    <text evidence="11">GTP-binding protein involved in protein trafficking; may modulate vesicle budding and uncoating within the Golgi apparatus.</text>
</comment>
<evidence type="ECO:0000256" key="4">
    <source>
        <dbReference type="ARBA" id="ARBA00022707"/>
    </source>
</evidence>
<sequence length="175" mass="19426">MGTKLSKTWGAQTEVRILVLGLEGAGKTTFLRKLNVGEILTTPFVPGIEMVNGRGLLFAAWDIGRQGMDRSLWSQSLQGAQGIIFVVDSNDEARMSEARDELSRLFNEDELRETYFLIIANKQDLPNAMKVAEITGRLGLPSRDQRTWRIQTCSATSGEDLDDGMDWFVNAVLTG</sequence>
<keyword evidence="6" id="KW-0931">ER-Golgi transport</keyword>
<dbReference type="Proteomes" id="UP000738325">
    <property type="component" value="Unassembled WGS sequence"/>
</dbReference>
<dbReference type="InterPro" id="IPR027417">
    <property type="entry name" value="P-loop_NTPase"/>
</dbReference>
<dbReference type="AlphaFoldDB" id="A0A9P6UPI5"/>
<accession>A0A9P6UPI5</accession>
<dbReference type="PROSITE" id="PS51417">
    <property type="entry name" value="ARF"/>
    <property type="match status" value="1"/>
</dbReference>
<dbReference type="CDD" id="cd00878">
    <property type="entry name" value="Arf_Arl"/>
    <property type="match status" value="1"/>
</dbReference>
<keyword evidence="9 13" id="KW-0342">GTP-binding</keyword>
<feature type="binding site" evidence="14">
    <location>
        <position position="28"/>
    </location>
    <ligand>
        <name>Mg(2+)</name>
        <dbReference type="ChEBI" id="CHEBI:18420"/>
    </ligand>
</feature>
<feature type="binding site" evidence="13">
    <location>
        <begin position="121"/>
        <end position="124"/>
    </location>
    <ligand>
        <name>GTP</name>
        <dbReference type="ChEBI" id="CHEBI:37565"/>
    </ligand>
</feature>
<dbReference type="OrthoDB" id="2011769at2759"/>
<reference evidence="15" key="1">
    <citation type="journal article" date="2020" name="Fungal Divers.">
        <title>Resolving the Mortierellaceae phylogeny through synthesis of multi-gene phylogenetics and phylogenomics.</title>
        <authorList>
            <person name="Vandepol N."/>
            <person name="Liber J."/>
            <person name="Desiro A."/>
            <person name="Na H."/>
            <person name="Kennedy M."/>
            <person name="Barry K."/>
            <person name="Grigoriev I.V."/>
            <person name="Miller A.N."/>
            <person name="O'Donnell K."/>
            <person name="Stajich J.E."/>
            <person name="Bonito G."/>
        </authorList>
    </citation>
    <scope>NUCLEOTIDE SEQUENCE</scope>
    <source>
        <strain evidence="15">REB-010B</strain>
    </source>
</reference>
<dbReference type="SUPFAM" id="SSF52540">
    <property type="entry name" value="P-loop containing nucleoside triphosphate hydrolases"/>
    <property type="match status" value="1"/>
</dbReference>
<gene>
    <name evidence="15" type="ORF">BGZ99_008456</name>
</gene>
<evidence type="ECO:0000256" key="10">
    <source>
        <dbReference type="ARBA" id="ARBA00023288"/>
    </source>
</evidence>
<dbReference type="Pfam" id="PF00025">
    <property type="entry name" value="Arf"/>
    <property type="match status" value="1"/>
</dbReference>
<keyword evidence="3" id="KW-0813">Transport</keyword>
<dbReference type="PRINTS" id="PR00328">
    <property type="entry name" value="SAR1GTPBP"/>
</dbReference>
<dbReference type="FunFam" id="3.40.50.300:FF:003500">
    <property type="entry name" value="ADP-ribosylation factor 1"/>
    <property type="match status" value="1"/>
</dbReference>
<dbReference type="GO" id="GO:0005794">
    <property type="term" value="C:Golgi apparatus"/>
    <property type="evidence" value="ECO:0007669"/>
    <property type="project" value="UniProtKB-SubCell"/>
</dbReference>
<dbReference type="SMART" id="SM00177">
    <property type="entry name" value="ARF"/>
    <property type="match status" value="1"/>
</dbReference>
<comment type="similarity">
    <text evidence="2">Belongs to the small GTPase superfamily. Arf family.</text>
</comment>
<keyword evidence="5 13" id="KW-0547">Nucleotide-binding</keyword>
<evidence type="ECO:0000313" key="16">
    <source>
        <dbReference type="Proteomes" id="UP000738325"/>
    </source>
</evidence>
<evidence type="ECO:0000256" key="2">
    <source>
        <dbReference type="ARBA" id="ARBA00010290"/>
    </source>
</evidence>
<evidence type="ECO:0000256" key="13">
    <source>
        <dbReference type="PIRSR" id="PIRSR606689-1"/>
    </source>
</evidence>
<dbReference type="GO" id="GO:0016192">
    <property type="term" value="P:vesicle-mediated transport"/>
    <property type="evidence" value="ECO:0007669"/>
    <property type="project" value="UniProtKB-KW"/>
</dbReference>
<keyword evidence="8" id="KW-0333">Golgi apparatus</keyword>
<dbReference type="GO" id="GO:0005525">
    <property type="term" value="F:GTP binding"/>
    <property type="evidence" value="ECO:0007669"/>
    <property type="project" value="UniProtKB-KW"/>
</dbReference>
<dbReference type="PANTHER" id="PTHR11711">
    <property type="entry name" value="ADP RIBOSYLATION FACTOR-RELATED"/>
    <property type="match status" value="1"/>
</dbReference>
<keyword evidence="14" id="KW-0460">Magnesium</keyword>
<dbReference type="SMART" id="SM00178">
    <property type="entry name" value="SAR"/>
    <property type="match status" value="1"/>
</dbReference>
<protein>
    <recommendedName>
        <fullName evidence="12">ADP-ribosylation factor</fullName>
    </recommendedName>
</protein>
<evidence type="ECO:0000256" key="11">
    <source>
        <dbReference type="ARBA" id="ARBA00053326"/>
    </source>
</evidence>
<evidence type="ECO:0000256" key="6">
    <source>
        <dbReference type="ARBA" id="ARBA00022892"/>
    </source>
</evidence>
<dbReference type="GO" id="GO:0046872">
    <property type="term" value="F:metal ion binding"/>
    <property type="evidence" value="ECO:0007669"/>
    <property type="project" value="UniProtKB-KW"/>
</dbReference>
<feature type="binding site" evidence="13">
    <location>
        <begin position="21"/>
        <end position="28"/>
    </location>
    <ligand>
        <name>GTP</name>
        <dbReference type="ChEBI" id="CHEBI:37565"/>
    </ligand>
</feature>
<evidence type="ECO:0000256" key="14">
    <source>
        <dbReference type="PIRSR" id="PIRSR606689-2"/>
    </source>
</evidence>
<evidence type="ECO:0000256" key="8">
    <source>
        <dbReference type="ARBA" id="ARBA00023034"/>
    </source>
</evidence>
<proteinExistence type="inferred from homology"/>